<dbReference type="AlphaFoldDB" id="A0A6G1L8K8"/>
<evidence type="ECO:0000313" key="1">
    <source>
        <dbReference type="EMBL" id="KAF2769207.1"/>
    </source>
</evidence>
<gene>
    <name evidence="1" type="ORF">EJ03DRAFT_99954</name>
</gene>
<accession>A0A6G1L8K8</accession>
<organism evidence="1 2">
    <name type="scientific">Teratosphaeria nubilosa</name>
    <dbReference type="NCBI Taxonomy" id="161662"/>
    <lineage>
        <taxon>Eukaryota</taxon>
        <taxon>Fungi</taxon>
        <taxon>Dikarya</taxon>
        <taxon>Ascomycota</taxon>
        <taxon>Pezizomycotina</taxon>
        <taxon>Dothideomycetes</taxon>
        <taxon>Dothideomycetidae</taxon>
        <taxon>Mycosphaerellales</taxon>
        <taxon>Teratosphaeriaceae</taxon>
        <taxon>Teratosphaeria</taxon>
    </lineage>
</organism>
<sequence>MSRRRHASRQELAAEPLWMGESRPFRELRASNVPYISTLFLHLQIGRPSRDSLGTVFLAHYAGAFCSLLDHRWQFPARDKTNARSTPIAFSAAHGAFWDPRHMGDGLLADLGFSSAPLLANEVVLVSEIINIVLHVAYVRVRRLQLAEDAWYRTFEASSQEARGRRAPINQKASLVFTRLPCDSRRTSGTVTMLGNVRAKTATLSSSIVIRGRE</sequence>
<name>A0A6G1L8K8_9PEZI</name>
<proteinExistence type="predicted"/>
<keyword evidence="2" id="KW-1185">Reference proteome</keyword>
<protein>
    <submittedName>
        <fullName evidence="1">Uncharacterized protein</fullName>
    </submittedName>
</protein>
<dbReference type="EMBL" id="ML995836">
    <property type="protein sequence ID" value="KAF2769207.1"/>
    <property type="molecule type" value="Genomic_DNA"/>
</dbReference>
<reference evidence="1" key="1">
    <citation type="journal article" date="2020" name="Stud. Mycol.">
        <title>101 Dothideomycetes genomes: a test case for predicting lifestyles and emergence of pathogens.</title>
        <authorList>
            <person name="Haridas S."/>
            <person name="Albert R."/>
            <person name="Binder M."/>
            <person name="Bloem J."/>
            <person name="Labutti K."/>
            <person name="Salamov A."/>
            <person name="Andreopoulos B."/>
            <person name="Baker S."/>
            <person name="Barry K."/>
            <person name="Bills G."/>
            <person name="Bluhm B."/>
            <person name="Cannon C."/>
            <person name="Castanera R."/>
            <person name="Culley D."/>
            <person name="Daum C."/>
            <person name="Ezra D."/>
            <person name="Gonzalez J."/>
            <person name="Henrissat B."/>
            <person name="Kuo A."/>
            <person name="Liang C."/>
            <person name="Lipzen A."/>
            <person name="Lutzoni F."/>
            <person name="Magnuson J."/>
            <person name="Mondo S."/>
            <person name="Nolan M."/>
            <person name="Ohm R."/>
            <person name="Pangilinan J."/>
            <person name="Park H.-J."/>
            <person name="Ramirez L."/>
            <person name="Alfaro M."/>
            <person name="Sun H."/>
            <person name="Tritt A."/>
            <person name="Yoshinaga Y."/>
            <person name="Zwiers L.-H."/>
            <person name="Turgeon B."/>
            <person name="Goodwin S."/>
            <person name="Spatafora J."/>
            <person name="Crous P."/>
            <person name="Grigoriev I."/>
        </authorList>
    </citation>
    <scope>NUCLEOTIDE SEQUENCE</scope>
    <source>
        <strain evidence="1">CBS 116005</strain>
    </source>
</reference>
<dbReference type="Proteomes" id="UP000799436">
    <property type="component" value="Unassembled WGS sequence"/>
</dbReference>
<evidence type="ECO:0000313" key="2">
    <source>
        <dbReference type="Proteomes" id="UP000799436"/>
    </source>
</evidence>